<proteinExistence type="predicted"/>
<evidence type="ECO:0000313" key="1">
    <source>
        <dbReference type="EMBL" id="QUN05536.1"/>
    </source>
</evidence>
<name>A0ABX7YT87_9GAMM</name>
<accession>A0ABX7YT87</accession>
<dbReference type="RefSeq" id="WP_212594567.1">
    <property type="nucleotide sequence ID" value="NZ_CP073587.1"/>
</dbReference>
<sequence>MLAFHTNKRWYVAMLCAVLFSIVSVPATSAHGRPIHYGHSHHDHWGWTLGLTALWLTPWILDSYRGQQPVYIAPPLQPVLAPTPVAQQPSAAAVLPQSVSTGYRTQDSGVQTRSELPANARVIQQDGGTLYQWQGQLYRFDWSIQQYVPVGASDH</sequence>
<reference evidence="1 2" key="1">
    <citation type="submission" date="2021-04" db="EMBL/GenBank/DDBJ databases">
        <title>Novel species identification of genus Shewanella.</title>
        <authorList>
            <person name="Liu G."/>
        </authorList>
    </citation>
    <scope>NUCLEOTIDE SEQUENCE [LARGE SCALE GENOMIC DNA]</scope>
    <source>
        <strain evidence="1 2">FJAT-54481</strain>
    </source>
</reference>
<protein>
    <submittedName>
        <fullName evidence="1">Uncharacterized protein</fullName>
    </submittedName>
</protein>
<keyword evidence="2" id="KW-1185">Reference proteome</keyword>
<dbReference type="Proteomes" id="UP000679575">
    <property type="component" value="Chromosome"/>
</dbReference>
<dbReference type="EMBL" id="CP073587">
    <property type="protein sequence ID" value="QUN05536.1"/>
    <property type="molecule type" value="Genomic_DNA"/>
</dbReference>
<evidence type="ECO:0000313" key="2">
    <source>
        <dbReference type="Proteomes" id="UP000679575"/>
    </source>
</evidence>
<organism evidence="1 2">
    <name type="scientific">Shewanella yunxiaonensis</name>
    <dbReference type="NCBI Taxonomy" id="2829809"/>
    <lineage>
        <taxon>Bacteria</taxon>
        <taxon>Pseudomonadati</taxon>
        <taxon>Pseudomonadota</taxon>
        <taxon>Gammaproteobacteria</taxon>
        <taxon>Alteromonadales</taxon>
        <taxon>Shewanellaceae</taxon>
        <taxon>Shewanella</taxon>
    </lineage>
</organism>
<gene>
    <name evidence="1" type="ORF">KDN34_15300</name>
</gene>